<dbReference type="EMBL" id="JADEWU010000042">
    <property type="protein sequence ID" value="MBE9144886.1"/>
    <property type="molecule type" value="Genomic_DNA"/>
</dbReference>
<dbReference type="Proteomes" id="UP000640725">
    <property type="component" value="Unassembled WGS sequence"/>
</dbReference>
<evidence type="ECO:0000313" key="1">
    <source>
        <dbReference type="EMBL" id="MBE9144886.1"/>
    </source>
</evidence>
<name>A0ABR9UGE7_9CYAN</name>
<proteinExistence type="predicted"/>
<keyword evidence="2" id="KW-1185">Reference proteome</keyword>
<reference evidence="1 2" key="1">
    <citation type="submission" date="2020-10" db="EMBL/GenBank/DDBJ databases">
        <authorList>
            <person name="Castelo-Branco R."/>
            <person name="Eusebio N."/>
            <person name="Adriana R."/>
            <person name="Vieira A."/>
            <person name="Brugerolle De Fraissinette N."/>
            <person name="Rezende De Castro R."/>
            <person name="Schneider M.P."/>
            <person name="Vasconcelos V."/>
            <person name="Leao P.N."/>
        </authorList>
    </citation>
    <scope>NUCLEOTIDE SEQUENCE [LARGE SCALE GENOMIC DNA]</scope>
    <source>
        <strain evidence="1 2">LEGE 06226</strain>
    </source>
</reference>
<sequence length="87" mass="10159">MYSLHQTIIQLANDVESTPSPKSRDFFRRISIEMKQLEDRGKWYDIKYPLNGEDEREIPDGNGGIILLKFNWRGNPDLNQLHKLSNG</sequence>
<comment type="caution">
    <text evidence="1">The sequence shown here is derived from an EMBL/GenBank/DDBJ whole genome shotgun (WGS) entry which is preliminary data.</text>
</comment>
<protein>
    <submittedName>
        <fullName evidence="1">Uncharacterized protein</fullName>
    </submittedName>
</protein>
<gene>
    <name evidence="1" type="ORF">IQ236_16920</name>
</gene>
<organism evidence="1 2">
    <name type="scientific">Planktothrix mougeotii LEGE 06226</name>
    <dbReference type="NCBI Taxonomy" id="1828728"/>
    <lineage>
        <taxon>Bacteria</taxon>
        <taxon>Bacillati</taxon>
        <taxon>Cyanobacteriota</taxon>
        <taxon>Cyanophyceae</taxon>
        <taxon>Oscillatoriophycideae</taxon>
        <taxon>Oscillatoriales</taxon>
        <taxon>Microcoleaceae</taxon>
        <taxon>Planktothrix</taxon>
    </lineage>
</organism>
<evidence type="ECO:0000313" key="2">
    <source>
        <dbReference type="Proteomes" id="UP000640725"/>
    </source>
</evidence>
<accession>A0ABR9UGE7</accession>